<comment type="caution">
    <text evidence="2">The sequence shown here is derived from an EMBL/GenBank/DDBJ whole genome shotgun (WGS) entry which is preliminary data.</text>
</comment>
<organism evidence="2 3">
    <name type="scientific">Dactylosporangium matsuzakiense</name>
    <dbReference type="NCBI Taxonomy" id="53360"/>
    <lineage>
        <taxon>Bacteria</taxon>
        <taxon>Bacillati</taxon>
        <taxon>Actinomycetota</taxon>
        <taxon>Actinomycetes</taxon>
        <taxon>Micromonosporales</taxon>
        <taxon>Micromonosporaceae</taxon>
        <taxon>Dactylosporangium</taxon>
    </lineage>
</organism>
<evidence type="ECO:0000256" key="1">
    <source>
        <dbReference type="SAM" id="MobiDB-lite"/>
    </source>
</evidence>
<accession>A0A9W6KBB4</accession>
<feature type="compositionally biased region" description="Pro residues" evidence="1">
    <location>
        <begin position="1"/>
        <end position="14"/>
    </location>
</feature>
<dbReference type="EMBL" id="BSFP01000002">
    <property type="protein sequence ID" value="GLK98965.1"/>
    <property type="molecule type" value="Genomic_DNA"/>
</dbReference>
<sequence>MTIEPLPPPVPPEPSDGREVARGRSGGCGAVGAAPPELRPAGPEACSPDVGPEPTMTGPGCGSAMTGERGGGAVSSVALPATTTIMVGTEVSRTSSAEISSGRRLGENSR</sequence>
<dbReference type="AlphaFoldDB" id="A0A9W6KBB4"/>
<feature type="region of interest" description="Disordered" evidence="1">
    <location>
        <begin position="1"/>
        <end position="74"/>
    </location>
</feature>
<evidence type="ECO:0000313" key="2">
    <source>
        <dbReference type="EMBL" id="GLK98965.1"/>
    </source>
</evidence>
<dbReference type="Proteomes" id="UP001143480">
    <property type="component" value="Unassembled WGS sequence"/>
</dbReference>
<feature type="compositionally biased region" description="Polar residues" evidence="1">
    <location>
        <begin position="89"/>
        <end position="99"/>
    </location>
</feature>
<evidence type="ECO:0000313" key="3">
    <source>
        <dbReference type="Proteomes" id="UP001143480"/>
    </source>
</evidence>
<protein>
    <submittedName>
        <fullName evidence="2">Uncharacterized protein</fullName>
    </submittedName>
</protein>
<feature type="region of interest" description="Disordered" evidence="1">
    <location>
        <begin position="89"/>
        <end position="110"/>
    </location>
</feature>
<reference evidence="2" key="2">
    <citation type="submission" date="2023-01" db="EMBL/GenBank/DDBJ databases">
        <authorList>
            <person name="Sun Q."/>
            <person name="Evtushenko L."/>
        </authorList>
    </citation>
    <scope>NUCLEOTIDE SEQUENCE</scope>
    <source>
        <strain evidence="2">VKM Ac-1321</strain>
    </source>
</reference>
<name>A0A9W6KBB4_9ACTN</name>
<keyword evidence="3" id="KW-1185">Reference proteome</keyword>
<gene>
    <name evidence="2" type="ORF">GCM10017581_007060</name>
</gene>
<proteinExistence type="predicted"/>
<reference evidence="2" key="1">
    <citation type="journal article" date="2014" name="Int. J. Syst. Evol. Microbiol.">
        <title>Complete genome sequence of Corynebacterium casei LMG S-19264T (=DSM 44701T), isolated from a smear-ripened cheese.</title>
        <authorList>
            <consortium name="US DOE Joint Genome Institute (JGI-PGF)"/>
            <person name="Walter F."/>
            <person name="Albersmeier A."/>
            <person name="Kalinowski J."/>
            <person name="Ruckert C."/>
        </authorList>
    </citation>
    <scope>NUCLEOTIDE SEQUENCE</scope>
    <source>
        <strain evidence="2">VKM Ac-1321</strain>
    </source>
</reference>